<dbReference type="Pfam" id="PF13567">
    <property type="entry name" value="DUF4131"/>
    <property type="match status" value="1"/>
</dbReference>
<dbReference type="AlphaFoldDB" id="K9W5I9"/>
<feature type="transmembrane region" description="Helical" evidence="6">
    <location>
        <begin position="481"/>
        <end position="498"/>
    </location>
</feature>
<feature type="transmembrane region" description="Helical" evidence="6">
    <location>
        <begin position="403"/>
        <end position="419"/>
    </location>
</feature>
<evidence type="ECO:0000256" key="6">
    <source>
        <dbReference type="SAM" id="Phobius"/>
    </source>
</evidence>
<name>K9W5I9_9CYAN</name>
<evidence type="ECO:0000313" key="10">
    <source>
        <dbReference type="Proteomes" id="UP000010472"/>
    </source>
</evidence>
<reference evidence="9 10" key="1">
    <citation type="submission" date="2012-06" db="EMBL/GenBank/DDBJ databases">
        <title>Finished chromosome of genome of Crinalium epipsammum PCC 9333.</title>
        <authorList>
            <consortium name="US DOE Joint Genome Institute"/>
            <person name="Gugger M."/>
            <person name="Coursin T."/>
            <person name="Rippka R."/>
            <person name="Tandeau De Marsac N."/>
            <person name="Huntemann M."/>
            <person name="Wei C.-L."/>
            <person name="Han J."/>
            <person name="Detter J.C."/>
            <person name="Han C."/>
            <person name="Tapia R."/>
            <person name="Davenport K."/>
            <person name="Daligault H."/>
            <person name="Erkkila T."/>
            <person name="Gu W."/>
            <person name="Munk A.C.C."/>
            <person name="Teshima H."/>
            <person name="Xu Y."/>
            <person name="Chain P."/>
            <person name="Chen A."/>
            <person name="Krypides N."/>
            <person name="Mavromatis K."/>
            <person name="Markowitz V."/>
            <person name="Szeto E."/>
            <person name="Ivanova N."/>
            <person name="Mikhailova N."/>
            <person name="Ovchinnikova G."/>
            <person name="Pagani I."/>
            <person name="Pati A."/>
            <person name="Goodwin L."/>
            <person name="Peters L."/>
            <person name="Pitluck S."/>
            <person name="Woyke T."/>
            <person name="Kerfeld C."/>
        </authorList>
    </citation>
    <scope>NUCLEOTIDE SEQUENCE [LARGE SCALE GENOMIC DNA]</scope>
    <source>
        <strain evidence="9 10">PCC 9333</strain>
    </source>
</reference>
<dbReference type="PATRIC" id="fig|1173022.3.peg.4243"/>
<sequence>MSPASGIIISFAYILGLLSTASTWGGYWVLGLGIGLGLIMPRFWRTGPQLRLWLVAGIVGLLASVYFQARLPRPAPNDISNFVPTSEGSRQEQLFVVQGEVESEPRLTRGGRSQFWLAARQLSEVQGTSEAPADISKVVRGRLYVTVPLLQTTGLHPGEAISVTGVLYKPKPATNPGAFDFKAYLAREGGFAGFSGRQISWVDEKKQQWGWWGVRQRIIRSQVNWLGSPEGPLLSSIVLGGKAVDLPYDIRDQFIQVGLAHALAASGFQVSLILGVLLALTKRFSARVQFIVGTVALIIFVGLTGVQPSVMRAAVMGFGVLVALIMQRKTKPIGLLLVAASLLLLLNPLWIWDLGFQLSFLATLGLLVTVPALMKRLDWLPPAIASLVAVPVAAALWTLPLQLYVFGLVATYSIAVNIISTPLIALISLGGVISALLGVFWSWGGSSAAWLLYHPTHWLIGLVQFFCWLPGSSVAIGKISVMQAIAIYGLMVLVWWSRWLSKRWWLALIAAIALVVLPIWETQATLFRATVLATDGQPVLVIQDQGKVALVNSGDADTANFTVLPFLQQQGVNQIDWAVAIDLEPKLRSGWLKLLKRLPVKSFYDVSGNETVDQASSVIGGAVKGGQGVYQALPVGTNTPLGSTMIKLLNAVPPIIKLQIRDQVWLVLPELTPEEQKQVAISEGLPRRPQVLWWSGGKLTLDLLKAMEPGVAIASSSTVDPEALLNLQKANIKLYWTGRDGAIQWTPGDEFEPTLEVTDNNTSFF</sequence>
<dbReference type="STRING" id="1173022.Cri9333_3932"/>
<feature type="transmembrane region" description="Helical" evidence="6">
    <location>
        <begin position="259"/>
        <end position="280"/>
    </location>
</feature>
<evidence type="ECO:0000259" key="8">
    <source>
        <dbReference type="Pfam" id="PF13567"/>
    </source>
</evidence>
<dbReference type="OrthoDB" id="9761531at2"/>
<dbReference type="Pfam" id="PF03772">
    <property type="entry name" value="Competence"/>
    <property type="match status" value="1"/>
</dbReference>
<keyword evidence="5 6" id="KW-0472">Membrane</keyword>
<dbReference type="InterPro" id="IPR025405">
    <property type="entry name" value="DUF4131"/>
</dbReference>
<feature type="domain" description="DUF4131" evidence="8">
    <location>
        <begin position="26"/>
        <end position="201"/>
    </location>
</feature>
<dbReference type="PANTHER" id="PTHR30619">
    <property type="entry name" value="DNA INTERNALIZATION/COMPETENCE PROTEIN COMEC/REC2"/>
    <property type="match status" value="1"/>
</dbReference>
<dbReference type="InterPro" id="IPR052159">
    <property type="entry name" value="Competence_DNA_uptake"/>
</dbReference>
<feature type="transmembrane region" description="Helical" evidence="6">
    <location>
        <begin position="504"/>
        <end position="520"/>
    </location>
</feature>
<evidence type="ECO:0000313" key="9">
    <source>
        <dbReference type="EMBL" id="AFZ14740.1"/>
    </source>
</evidence>
<comment type="subcellular location">
    <subcellularLocation>
        <location evidence="1">Cell membrane</location>
        <topology evidence="1">Multi-pass membrane protein</topology>
    </subcellularLocation>
</comment>
<feature type="domain" description="ComEC/Rec2-related protein" evidence="7">
    <location>
        <begin position="241"/>
        <end position="498"/>
    </location>
</feature>
<keyword evidence="10" id="KW-1185">Reference proteome</keyword>
<organism evidence="9 10">
    <name type="scientific">Crinalium epipsammum PCC 9333</name>
    <dbReference type="NCBI Taxonomy" id="1173022"/>
    <lineage>
        <taxon>Bacteria</taxon>
        <taxon>Bacillati</taxon>
        <taxon>Cyanobacteriota</taxon>
        <taxon>Cyanophyceae</taxon>
        <taxon>Gomontiellales</taxon>
        <taxon>Gomontiellaceae</taxon>
        <taxon>Crinalium</taxon>
    </lineage>
</organism>
<feature type="transmembrane region" description="Helical" evidence="6">
    <location>
        <begin position="287"/>
        <end position="303"/>
    </location>
</feature>
<feature type="transmembrane region" description="Helical" evidence="6">
    <location>
        <begin position="379"/>
        <end position="397"/>
    </location>
</feature>
<accession>K9W5I9</accession>
<evidence type="ECO:0000256" key="5">
    <source>
        <dbReference type="ARBA" id="ARBA00023136"/>
    </source>
</evidence>
<feature type="transmembrane region" description="Helical" evidence="6">
    <location>
        <begin position="333"/>
        <end position="352"/>
    </location>
</feature>
<dbReference type="eggNOG" id="COG0658">
    <property type="taxonomic scope" value="Bacteria"/>
</dbReference>
<keyword evidence="2" id="KW-1003">Cell membrane</keyword>
<dbReference type="HOGENOM" id="CLU_010363_8_0_3"/>
<feature type="transmembrane region" description="Helical" evidence="6">
    <location>
        <begin position="426"/>
        <end position="444"/>
    </location>
</feature>
<dbReference type="NCBIfam" id="TIGR00360">
    <property type="entry name" value="ComEC_N-term"/>
    <property type="match status" value="1"/>
</dbReference>
<keyword evidence="4 6" id="KW-1133">Transmembrane helix</keyword>
<gene>
    <name evidence="9" type="ORF">Cri9333_3932</name>
</gene>
<dbReference type="InterPro" id="IPR004477">
    <property type="entry name" value="ComEC_N"/>
</dbReference>
<feature type="transmembrane region" description="Helical" evidence="6">
    <location>
        <begin position="6"/>
        <end position="39"/>
    </location>
</feature>
<evidence type="ECO:0000256" key="1">
    <source>
        <dbReference type="ARBA" id="ARBA00004651"/>
    </source>
</evidence>
<evidence type="ECO:0000256" key="3">
    <source>
        <dbReference type="ARBA" id="ARBA00022692"/>
    </source>
</evidence>
<dbReference type="GO" id="GO:0005886">
    <property type="term" value="C:plasma membrane"/>
    <property type="evidence" value="ECO:0007669"/>
    <property type="project" value="UniProtKB-SubCell"/>
</dbReference>
<dbReference type="Proteomes" id="UP000010472">
    <property type="component" value="Chromosome"/>
</dbReference>
<dbReference type="PANTHER" id="PTHR30619:SF1">
    <property type="entry name" value="RECOMBINATION PROTEIN 2"/>
    <property type="match status" value="1"/>
</dbReference>
<dbReference type="RefSeq" id="WP_015204840.1">
    <property type="nucleotide sequence ID" value="NC_019753.1"/>
</dbReference>
<evidence type="ECO:0000256" key="2">
    <source>
        <dbReference type="ARBA" id="ARBA00022475"/>
    </source>
</evidence>
<keyword evidence="3 6" id="KW-0812">Transmembrane</keyword>
<dbReference type="EMBL" id="CP003620">
    <property type="protein sequence ID" value="AFZ14740.1"/>
    <property type="molecule type" value="Genomic_DNA"/>
</dbReference>
<evidence type="ECO:0000259" key="7">
    <source>
        <dbReference type="Pfam" id="PF03772"/>
    </source>
</evidence>
<feature type="transmembrane region" description="Helical" evidence="6">
    <location>
        <begin position="51"/>
        <end position="69"/>
    </location>
</feature>
<dbReference type="eggNOG" id="COG2333">
    <property type="taxonomic scope" value="Bacteria"/>
</dbReference>
<feature type="transmembrane region" description="Helical" evidence="6">
    <location>
        <begin position="358"/>
        <end position="374"/>
    </location>
</feature>
<protein>
    <submittedName>
        <fullName evidence="9">ComEC/Rec2-related protein</fullName>
    </submittedName>
</protein>
<dbReference type="KEGG" id="cep:Cri9333_3932"/>
<proteinExistence type="predicted"/>
<evidence type="ECO:0000256" key="4">
    <source>
        <dbReference type="ARBA" id="ARBA00022989"/>
    </source>
</evidence>